<feature type="transmembrane region" description="Helical" evidence="2">
    <location>
        <begin position="102"/>
        <end position="122"/>
    </location>
</feature>
<reference evidence="3" key="1">
    <citation type="submission" date="2019-08" db="EMBL/GenBank/DDBJ databases">
        <authorList>
            <person name="Kucharzyk K."/>
            <person name="Murdoch R.W."/>
            <person name="Higgins S."/>
            <person name="Loffler F."/>
        </authorList>
    </citation>
    <scope>NUCLEOTIDE SEQUENCE</scope>
</reference>
<evidence type="ECO:0000313" key="3">
    <source>
        <dbReference type="EMBL" id="MPM33560.1"/>
    </source>
</evidence>
<comment type="caution">
    <text evidence="3">The sequence shown here is derived from an EMBL/GenBank/DDBJ whole genome shotgun (WGS) entry which is preliminary data.</text>
</comment>
<sequence length="169" mass="18160">MKQQKTRSASFLLVMSWIYLILALGMIGLALYNLTRPDVRLTFAGVTDAVFLIIGGALGFLAGIFGLVSKQLKRCRIMGLVLLAIAAVPLTINLLVGLPFRIYWKNIAVMVIPFLYLIAALLKRSEKKPAVPAADAAYAPVPSAPQAAPAAQATAQPENKPQGEEDKQA</sequence>
<keyword evidence="2" id="KW-0812">Transmembrane</keyword>
<dbReference type="AlphaFoldDB" id="A0A644YY65"/>
<evidence type="ECO:0000256" key="2">
    <source>
        <dbReference type="SAM" id="Phobius"/>
    </source>
</evidence>
<feature type="transmembrane region" description="Helical" evidence="2">
    <location>
        <begin position="41"/>
        <end position="65"/>
    </location>
</feature>
<organism evidence="3">
    <name type="scientific">bioreactor metagenome</name>
    <dbReference type="NCBI Taxonomy" id="1076179"/>
    <lineage>
        <taxon>unclassified sequences</taxon>
        <taxon>metagenomes</taxon>
        <taxon>ecological metagenomes</taxon>
    </lineage>
</organism>
<evidence type="ECO:0000256" key="1">
    <source>
        <dbReference type="SAM" id="MobiDB-lite"/>
    </source>
</evidence>
<feature type="compositionally biased region" description="Low complexity" evidence="1">
    <location>
        <begin position="142"/>
        <end position="157"/>
    </location>
</feature>
<keyword evidence="2" id="KW-1133">Transmembrane helix</keyword>
<protein>
    <submittedName>
        <fullName evidence="3">Uncharacterized protein</fullName>
    </submittedName>
</protein>
<proteinExistence type="predicted"/>
<dbReference type="EMBL" id="VSSQ01006694">
    <property type="protein sequence ID" value="MPM33560.1"/>
    <property type="molecule type" value="Genomic_DNA"/>
</dbReference>
<feature type="transmembrane region" description="Helical" evidence="2">
    <location>
        <begin position="77"/>
        <end position="96"/>
    </location>
</feature>
<keyword evidence="2" id="KW-0472">Membrane</keyword>
<name>A0A644YY65_9ZZZZ</name>
<gene>
    <name evidence="3" type="ORF">SDC9_80137</name>
</gene>
<accession>A0A644YY65</accession>
<feature type="region of interest" description="Disordered" evidence="1">
    <location>
        <begin position="142"/>
        <end position="169"/>
    </location>
</feature>
<feature type="transmembrane region" description="Helical" evidence="2">
    <location>
        <begin position="12"/>
        <end position="35"/>
    </location>
</feature>